<protein>
    <submittedName>
        <fullName evidence="1">Uncharacterized protein</fullName>
    </submittedName>
</protein>
<comment type="caution">
    <text evidence="1">The sequence shown here is derived from an EMBL/GenBank/DDBJ whole genome shotgun (WGS) entry which is preliminary data.</text>
</comment>
<dbReference type="Proteomes" id="UP000663873">
    <property type="component" value="Unassembled WGS sequence"/>
</dbReference>
<evidence type="ECO:0000313" key="1">
    <source>
        <dbReference type="EMBL" id="CAF4303594.1"/>
    </source>
</evidence>
<feature type="non-terminal residue" evidence="1">
    <location>
        <position position="1"/>
    </location>
</feature>
<sequence>FQPRIQGGGGSVSVWEIMAAEGVGPLVFYDGHMNGQHYISVIESLLLPYSEKISTKMIHGIVCKTMYHAINQILV</sequence>
<organism evidence="1 2">
    <name type="scientific">Rotaria socialis</name>
    <dbReference type="NCBI Taxonomy" id="392032"/>
    <lineage>
        <taxon>Eukaryota</taxon>
        <taxon>Metazoa</taxon>
        <taxon>Spiralia</taxon>
        <taxon>Gnathifera</taxon>
        <taxon>Rotifera</taxon>
        <taxon>Eurotatoria</taxon>
        <taxon>Bdelloidea</taxon>
        <taxon>Philodinida</taxon>
        <taxon>Philodinidae</taxon>
        <taxon>Rotaria</taxon>
    </lineage>
</organism>
<reference evidence="1" key="1">
    <citation type="submission" date="2021-02" db="EMBL/GenBank/DDBJ databases">
        <authorList>
            <person name="Nowell W R."/>
        </authorList>
    </citation>
    <scope>NUCLEOTIDE SEQUENCE</scope>
</reference>
<dbReference type="GO" id="GO:0003676">
    <property type="term" value="F:nucleic acid binding"/>
    <property type="evidence" value="ECO:0007669"/>
    <property type="project" value="InterPro"/>
</dbReference>
<dbReference type="Gene3D" id="3.30.420.10">
    <property type="entry name" value="Ribonuclease H-like superfamily/Ribonuclease H"/>
    <property type="match status" value="1"/>
</dbReference>
<dbReference type="AlphaFoldDB" id="A0A820I296"/>
<proteinExistence type="predicted"/>
<dbReference type="InterPro" id="IPR036397">
    <property type="entry name" value="RNaseH_sf"/>
</dbReference>
<accession>A0A820I296</accession>
<gene>
    <name evidence="1" type="ORF">UJA718_LOCUS12801</name>
</gene>
<evidence type="ECO:0000313" key="2">
    <source>
        <dbReference type="Proteomes" id="UP000663873"/>
    </source>
</evidence>
<dbReference type="EMBL" id="CAJOBP010001684">
    <property type="protein sequence ID" value="CAF4303594.1"/>
    <property type="molecule type" value="Genomic_DNA"/>
</dbReference>
<name>A0A820I296_9BILA</name>
<keyword evidence="2" id="KW-1185">Reference proteome</keyword>